<feature type="repeat" description="ANK" evidence="3">
    <location>
        <begin position="60"/>
        <end position="92"/>
    </location>
</feature>
<reference evidence="5" key="2">
    <citation type="submission" date="2023-05" db="EMBL/GenBank/DDBJ databases">
        <authorList>
            <consortium name="Lawrence Berkeley National Laboratory"/>
            <person name="Steindorff A."/>
            <person name="Hensen N."/>
            <person name="Bonometti L."/>
            <person name="Westerberg I."/>
            <person name="Brannstrom I.O."/>
            <person name="Guillou S."/>
            <person name="Cros-Aarteil S."/>
            <person name="Calhoun S."/>
            <person name="Haridas S."/>
            <person name="Kuo A."/>
            <person name="Mondo S."/>
            <person name="Pangilinan J."/>
            <person name="Riley R."/>
            <person name="Labutti K."/>
            <person name="Andreopoulos B."/>
            <person name="Lipzen A."/>
            <person name="Chen C."/>
            <person name="Yanf M."/>
            <person name="Daum C."/>
            <person name="Ng V."/>
            <person name="Clum A."/>
            <person name="Ohm R."/>
            <person name="Martin F."/>
            <person name="Silar P."/>
            <person name="Natvig D."/>
            <person name="Lalanne C."/>
            <person name="Gautier V."/>
            <person name="Ament-Velasquez S.L."/>
            <person name="Kruys A."/>
            <person name="Hutchinson M.I."/>
            <person name="Powell A.J."/>
            <person name="Barry K."/>
            <person name="Miller A.N."/>
            <person name="Grigoriev I.V."/>
            <person name="Debuchy R."/>
            <person name="Gladieux P."/>
            <person name="Thoren M.H."/>
            <person name="Johannesson H."/>
        </authorList>
    </citation>
    <scope>NUCLEOTIDE SEQUENCE</scope>
    <source>
        <strain evidence="5">PSN309</strain>
    </source>
</reference>
<dbReference type="PANTHER" id="PTHR24203:SF45">
    <property type="entry name" value="ANKYRIN REPEAT DOMAIN 6"/>
    <property type="match status" value="1"/>
</dbReference>
<keyword evidence="6" id="KW-1185">Reference proteome</keyword>
<evidence type="ECO:0000256" key="2">
    <source>
        <dbReference type="ARBA" id="ARBA00023043"/>
    </source>
</evidence>
<evidence type="ECO:0000313" key="5">
    <source>
        <dbReference type="EMBL" id="KAK4186999.1"/>
    </source>
</evidence>
<sequence>MIFGAVTGSIPTMELALEAAAAVADPDPRKANIITRRFNPQAAVLRHLNKPSRLAAYPQRYGTPLHIAAMAGQLNAIDWLLDHGATATIDMECTGLCCCRLERSCRFENLQEKRNPLHLAICYQQNEALSKLLSRLHSIHIVAVTASEAKNQPANDDPPKASKSPFSTVGSSRNDQDDMLLRRAVREGHAESVSLLVRYMKGLGQDRKIPTEVVIDLCRKFKHRTVLEELVVKEGLKYPANNYPAYLKLLEQAGWLSTIGDLLDMGAGDLTQVAAQRLAVRLSVSKPLVVAFEGGVVEDYLYPDDESWDKDRQRALKLLVGKYGATIDK</sequence>
<dbReference type="AlphaFoldDB" id="A0AAN7AHP1"/>
<accession>A0AAN7AHP1</accession>
<dbReference type="InterPro" id="IPR036770">
    <property type="entry name" value="Ankyrin_rpt-contain_sf"/>
</dbReference>
<evidence type="ECO:0000256" key="4">
    <source>
        <dbReference type="SAM" id="MobiDB-lite"/>
    </source>
</evidence>
<dbReference type="SUPFAM" id="SSF48403">
    <property type="entry name" value="Ankyrin repeat"/>
    <property type="match status" value="1"/>
</dbReference>
<dbReference type="PANTHER" id="PTHR24203">
    <property type="entry name" value="ANKYRIN REPEAT FAMILY PROTEIN"/>
    <property type="match status" value="1"/>
</dbReference>
<evidence type="ECO:0008006" key="7">
    <source>
        <dbReference type="Google" id="ProtNLM"/>
    </source>
</evidence>
<evidence type="ECO:0000256" key="3">
    <source>
        <dbReference type="PROSITE-ProRule" id="PRU00023"/>
    </source>
</evidence>
<proteinExistence type="predicted"/>
<dbReference type="PROSITE" id="PS50088">
    <property type="entry name" value="ANK_REPEAT"/>
    <property type="match status" value="1"/>
</dbReference>
<feature type="compositionally biased region" description="Polar residues" evidence="4">
    <location>
        <begin position="164"/>
        <end position="173"/>
    </location>
</feature>
<organism evidence="5 6">
    <name type="scientific">Podospora australis</name>
    <dbReference type="NCBI Taxonomy" id="1536484"/>
    <lineage>
        <taxon>Eukaryota</taxon>
        <taxon>Fungi</taxon>
        <taxon>Dikarya</taxon>
        <taxon>Ascomycota</taxon>
        <taxon>Pezizomycotina</taxon>
        <taxon>Sordariomycetes</taxon>
        <taxon>Sordariomycetidae</taxon>
        <taxon>Sordariales</taxon>
        <taxon>Podosporaceae</taxon>
        <taxon>Podospora</taxon>
    </lineage>
</organism>
<dbReference type="Proteomes" id="UP001302126">
    <property type="component" value="Unassembled WGS sequence"/>
</dbReference>
<name>A0AAN7AHP1_9PEZI</name>
<dbReference type="SMART" id="SM00248">
    <property type="entry name" value="ANK"/>
    <property type="match status" value="3"/>
</dbReference>
<dbReference type="Gene3D" id="1.25.40.20">
    <property type="entry name" value="Ankyrin repeat-containing domain"/>
    <property type="match status" value="1"/>
</dbReference>
<protein>
    <recommendedName>
        <fullName evidence="7">Ankyrin repeat protein</fullName>
    </recommendedName>
</protein>
<evidence type="ECO:0000256" key="1">
    <source>
        <dbReference type="ARBA" id="ARBA00022737"/>
    </source>
</evidence>
<dbReference type="EMBL" id="MU864411">
    <property type="protein sequence ID" value="KAK4186999.1"/>
    <property type="molecule type" value="Genomic_DNA"/>
</dbReference>
<comment type="caution">
    <text evidence="5">The sequence shown here is derived from an EMBL/GenBank/DDBJ whole genome shotgun (WGS) entry which is preliminary data.</text>
</comment>
<dbReference type="PROSITE" id="PS50297">
    <property type="entry name" value="ANK_REP_REGION"/>
    <property type="match status" value="1"/>
</dbReference>
<dbReference type="InterPro" id="IPR002110">
    <property type="entry name" value="Ankyrin_rpt"/>
</dbReference>
<dbReference type="Pfam" id="PF12796">
    <property type="entry name" value="Ank_2"/>
    <property type="match status" value="1"/>
</dbReference>
<keyword evidence="1" id="KW-0677">Repeat</keyword>
<keyword evidence="2 3" id="KW-0040">ANK repeat</keyword>
<evidence type="ECO:0000313" key="6">
    <source>
        <dbReference type="Proteomes" id="UP001302126"/>
    </source>
</evidence>
<gene>
    <name evidence="5" type="ORF">QBC35DRAFT_474929</name>
</gene>
<feature type="region of interest" description="Disordered" evidence="4">
    <location>
        <begin position="150"/>
        <end position="174"/>
    </location>
</feature>
<reference evidence="5" key="1">
    <citation type="journal article" date="2023" name="Mol. Phylogenet. Evol.">
        <title>Genome-scale phylogeny and comparative genomics of the fungal order Sordariales.</title>
        <authorList>
            <person name="Hensen N."/>
            <person name="Bonometti L."/>
            <person name="Westerberg I."/>
            <person name="Brannstrom I.O."/>
            <person name="Guillou S."/>
            <person name="Cros-Aarteil S."/>
            <person name="Calhoun S."/>
            <person name="Haridas S."/>
            <person name="Kuo A."/>
            <person name="Mondo S."/>
            <person name="Pangilinan J."/>
            <person name="Riley R."/>
            <person name="LaButti K."/>
            <person name="Andreopoulos B."/>
            <person name="Lipzen A."/>
            <person name="Chen C."/>
            <person name="Yan M."/>
            <person name="Daum C."/>
            <person name="Ng V."/>
            <person name="Clum A."/>
            <person name="Steindorff A."/>
            <person name="Ohm R.A."/>
            <person name="Martin F."/>
            <person name="Silar P."/>
            <person name="Natvig D.O."/>
            <person name="Lalanne C."/>
            <person name="Gautier V."/>
            <person name="Ament-Velasquez S.L."/>
            <person name="Kruys A."/>
            <person name="Hutchinson M.I."/>
            <person name="Powell A.J."/>
            <person name="Barry K."/>
            <person name="Miller A.N."/>
            <person name="Grigoriev I.V."/>
            <person name="Debuchy R."/>
            <person name="Gladieux P."/>
            <person name="Hiltunen Thoren M."/>
            <person name="Johannesson H."/>
        </authorList>
    </citation>
    <scope>NUCLEOTIDE SEQUENCE</scope>
    <source>
        <strain evidence="5">PSN309</strain>
    </source>
</reference>